<feature type="domain" description="N-acetyltransferase" evidence="14">
    <location>
        <begin position="12"/>
        <end position="207"/>
    </location>
</feature>
<dbReference type="VEuPathDB" id="VectorBase:MDOA011991"/>
<reference evidence="17" key="2">
    <citation type="submission" date="2025-04" db="UniProtKB">
        <authorList>
            <consortium name="RefSeq"/>
        </authorList>
    </citation>
    <scope>IDENTIFICATION</scope>
    <source>
        <strain evidence="17">Aabys</strain>
    </source>
</reference>
<evidence type="ECO:0000256" key="7">
    <source>
        <dbReference type="ARBA" id="ARBA00050849"/>
    </source>
</evidence>
<protein>
    <recommendedName>
        <fullName evidence="5">aralkylamine N-acetyltransferase</fullName>
        <ecNumber evidence="5">2.3.1.87</ecNumber>
    </recommendedName>
</protein>
<accession>A0A1I8N690</accession>
<comment type="catalytic activity">
    <reaction evidence="10">
        <text>serotonin + (9Z)-octadecenoyl-CoA = N-(9Z-octadecenoyl)-serotonin + CoA + H(+)</text>
        <dbReference type="Rhea" id="RHEA:51392"/>
        <dbReference type="ChEBI" id="CHEBI:15378"/>
        <dbReference type="ChEBI" id="CHEBI:57287"/>
        <dbReference type="ChEBI" id="CHEBI:57387"/>
        <dbReference type="ChEBI" id="CHEBI:134064"/>
        <dbReference type="ChEBI" id="CHEBI:350546"/>
    </reaction>
    <physiologicalReaction direction="left-to-right" evidence="10">
        <dbReference type="Rhea" id="RHEA:51393"/>
    </physiologicalReaction>
</comment>
<dbReference type="InterPro" id="IPR000182">
    <property type="entry name" value="GNAT_dom"/>
</dbReference>
<evidence type="ECO:0000259" key="14">
    <source>
        <dbReference type="PROSITE" id="PS51186"/>
    </source>
</evidence>
<dbReference type="EnsemblMetazoa" id="MDOA011991-RA">
    <property type="protein sequence ID" value="MDOA011991-PA"/>
    <property type="gene ID" value="MDOA011991"/>
</dbReference>
<comment type="catalytic activity">
    <reaction evidence="8">
        <text>serotonin + (5Z,8Z,11Z,14Z)-eicosatetraenoyl-CoA = N-[(5Z,8Z,11Z,14Z)-eicosatetraenoyl]-serotonin + CoA + H(+)</text>
        <dbReference type="Rhea" id="RHEA:51396"/>
        <dbReference type="ChEBI" id="CHEBI:15378"/>
        <dbReference type="ChEBI" id="CHEBI:57287"/>
        <dbReference type="ChEBI" id="CHEBI:57368"/>
        <dbReference type="ChEBI" id="CHEBI:132255"/>
        <dbReference type="ChEBI" id="CHEBI:350546"/>
    </reaction>
    <physiologicalReaction direction="left-to-right" evidence="8">
        <dbReference type="Rhea" id="RHEA:51397"/>
    </physiologicalReaction>
</comment>
<comment type="similarity">
    <text evidence="4">Belongs to the acetyltransferase family. AANAT subfamily.</text>
</comment>
<evidence type="ECO:0000256" key="10">
    <source>
        <dbReference type="ARBA" id="ARBA00051823"/>
    </source>
</evidence>
<evidence type="ECO:0000313" key="17">
    <source>
        <dbReference type="RefSeq" id="XP_005186367.1"/>
    </source>
</evidence>
<dbReference type="InterPro" id="IPR016181">
    <property type="entry name" value="Acyl_CoA_acyltransferase"/>
</dbReference>
<dbReference type="Gene3D" id="3.40.630.30">
    <property type="match status" value="1"/>
</dbReference>
<comment type="pathway">
    <text evidence="3">Aromatic compound metabolism; melatonin biosynthesis; melatonin from serotonin: step 1/2.</text>
</comment>
<dbReference type="Pfam" id="PF00583">
    <property type="entry name" value="Acetyltransf_1"/>
    <property type="match status" value="1"/>
</dbReference>
<dbReference type="GeneID" id="101888717"/>
<evidence type="ECO:0000256" key="5">
    <source>
        <dbReference type="ARBA" id="ARBA00039114"/>
    </source>
</evidence>
<comment type="catalytic activity">
    <reaction evidence="9">
        <text>dopamine + acetyl-CoA = N-acetyldopamine + CoA + H(+)</text>
        <dbReference type="Rhea" id="RHEA:51388"/>
        <dbReference type="ChEBI" id="CHEBI:15378"/>
        <dbReference type="ChEBI" id="CHEBI:57287"/>
        <dbReference type="ChEBI" id="CHEBI:57288"/>
        <dbReference type="ChEBI" id="CHEBI:59905"/>
        <dbReference type="ChEBI" id="CHEBI:125678"/>
    </reaction>
    <physiologicalReaction direction="left-to-right" evidence="9">
        <dbReference type="Rhea" id="RHEA:51389"/>
    </physiologicalReaction>
</comment>
<dbReference type="RefSeq" id="XP_005186367.1">
    <property type="nucleotide sequence ID" value="XM_005186310.3"/>
</dbReference>
<dbReference type="Proteomes" id="UP001652621">
    <property type="component" value="Unplaced"/>
</dbReference>
<organism evidence="15">
    <name type="scientific">Musca domestica</name>
    <name type="common">House fly</name>
    <dbReference type="NCBI Taxonomy" id="7370"/>
    <lineage>
        <taxon>Eukaryota</taxon>
        <taxon>Metazoa</taxon>
        <taxon>Ecdysozoa</taxon>
        <taxon>Arthropoda</taxon>
        <taxon>Hexapoda</taxon>
        <taxon>Insecta</taxon>
        <taxon>Pterygota</taxon>
        <taxon>Neoptera</taxon>
        <taxon>Endopterygota</taxon>
        <taxon>Diptera</taxon>
        <taxon>Brachycera</taxon>
        <taxon>Muscomorpha</taxon>
        <taxon>Muscoidea</taxon>
        <taxon>Muscidae</taxon>
        <taxon>Musca</taxon>
    </lineage>
</organism>
<dbReference type="OrthoDB" id="8113373at2759"/>
<evidence type="ECO:0000256" key="13">
    <source>
        <dbReference type="ARBA" id="ARBA00052491"/>
    </source>
</evidence>
<dbReference type="GO" id="GO:0004059">
    <property type="term" value="F:aralkylamine N-acetyltransferase activity"/>
    <property type="evidence" value="ECO:0007669"/>
    <property type="project" value="UniProtKB-EC"/>
</dbReference>
<name>A0A1I8N690_MUSDO</name>
<keyword evidence="2" id="KW-0012">Acyltransferase</keyword>
<evidence type="ECO:0000256" key="2">
    <source>
        <dbReference type="ARBA" id="ARBA00023315"/>
    </source>
</evidence>
<dbReference type="KEGG" id="mde:101888717"/>
<gene>
    <name evidence="15" type="primary">101888717</name>
    <name evidence="17" type="synonym">LOC101888717</name>
</gene>
<dbReference type="PANTHER" id="PTHR20905:SF1">
    <property type="entry name" value="AT07410P-RELATED"/>
    <property type="match status" value="1"/>
</dbReference>
<evidence type="ECO:0000256" key="12">
    <source>
        <dbReference type="ARBA" id="ARBA00052335"/>
    </source>
</evidence>
<reference evidence="15" key="1">
    <citation type="submission" date="2020-05" db="UniProtKB">
        <authorList>
            <consortium name="EnsemblMetazoa"/>
        </authorList>
    </citation>
    <scope>IDENTIFICATION</scope>
    <source>
        <strain evidence="15">Aabys</strain>
    </source>
</reference>
<dbReference type="SUPFAM" id="SSF55729">
    <property type="entry name" value="Acyl-CoA N-acyltransferases (Nat)"/>
    <property type="match status" value="1"/>
</dbReference>
<keyword evidence="16" id="KW-1185">Reference proteome</keyword>
<comment type="catalytic activity">
    <reaction evidence="12">
        <text>dopamine + hexadecanoyl-CoA = N-hexadecanoyl-dopamine + CoA + H(+)</text>
        <dbReference type="Rhea" id="RHEA:51376"/>
        <dbReference type="ChEBI" id="CHEBI:15378"/>
        <dbReference type="ChEBI" id="CHEBI:57287"/>
        <dbReference type="ChEBI" id="CHEBI:57379"/>
        <dbReference type="ChEBI" id="CHEBI:59905"/>
        <dbReference type="ChEBI" id="CHEBI:134058"/>
    </reaction>
    <physiologicalReaction direction="left-to-right" evidence="12">
        <dbReference type="Rhea" id="RHEA:51377"/>
    </physiologicalReaction>
</comment>
<dbReference type="FunFam" id="3.40.630.30:FF:000046">
    <property type="entry name" value="Dopamine N-acetyltransferase"/>
    <property type="match status" value="1"/>
</dbReference>
<evidence type="ECO:0000256" key="4">
    <source>
        <dbReference type="ARBA" id="ARBA00038182"/>
    </source>
</evidence>
<evidence type="ECO:0000256" key="6">
    <source>
        <dbReference type="ARBA" id="ARBA00050189"/>
    </source>
</evidence>
<dbReference type="VEuPathDB" id="VectorBase:MDOMA2_014732"/>
<comment type="catalytic activity">
    <reaction evidence="6">
        <text>dopamine + (9Z)-octadecenoyl-CoA = N-(9Z-octadecanoyl)-dopamine + CoA + H(+)</text>
        <dbReference type="Rhea" id="RHEA:51380"/>
        <dbReference type="ChEBI" id="CHEBI:15378"/>
        <dbReference type="ChEBI" id="CHEBI:31883"/>
        <dbReference type="ChEBI" id="CHEBI:57287"/>
        <dbReference type="ChEBI" id="CHEBI:57387"/>
        <dbReference type="ChEBI" id="CHEBI:59905"/>
    </reaction>
    <physiologicalReaction direction="left-to-right" evidence="6">
        <dbReference type="Rhea" id="RHEA:51381"/>
    </physiologicalReaction>
</comment>
<evidence type="ECO:0000256" key="9">
    <source>
        <dbReference type="ARBA" id="ARBA00051711"/>
    </source>
</evidence>
<evidence type="ECO:0000256" key="11">
    <source>
        <dbReference type="ARBA" id="ARBA00052178"/>
    </source>
</evidence>
<evidence type="ECO:0000256" key="3">
    <source>
        <dbReference type="ARBA" id="ARBA00037926"/>
    </source>
</evidence>
<comment type="catalytic activity">
    <reaction evidence="11">
        <text>serotonin + hexadecanoyl-CoA = N-hexadecanoyl-serotonin + CoA + H(+)</text>
        <dbReference type="Rhea" id="RHEA:51384"/>
        <dbReference type="ChEBI" id="CHEBI:15378"/>
        <dbReference type="ChEBI" id="CHEBI:57287"/>
        <dbReference type="ChEBI" id="CHEBI:57379"/>
        <dbReference type="ChEBI" id="CHEBI:134059"/>
        <dbReference type="ChEBI" id="CHEBI:350546"/>
    </reaction>
    <physiologicalReaction direction="left-to-right" evidence="11">
        <dbReference type="Rhea" id="RHEA:51385"/>
    </physiologicalReaction>
</comment>
<dbReference type="PROSITE" id="PS51186">
    <property type="entry name" value="GNAT"/>
    <property type="match status" value="1"/>
</dbReference>
<evidence type="ECO:0000256" key="8">
    <source>
        <dbReference type="ARBA" id="ARBA00051284"/>
    </source>
</evidence>
<dbReference type="eggNOG" id="ENOG502SFIM">
    <property type="taxonomic scope" value="Eukaryota"/>
</dbReference>
<proteinExistence type="inferred from homology"/>
<dbReference type="AlphaFoldDB" id="A0A1I8N690"/>
<comment type="catalytic activity">
    <reaction evidence="7">
        <text>serotonin + octadecanoyl-CoA = N-octadecanoyl-serotonin + CoA + H(+)</text>
        <dbReference type="Rhea" id="RHEA:51400"/>
        <dbReference type="ChEBI" id="CHEBI:15378"/>
        <dbReference type="ChEBI" id="CHEBI:57287"/>
        <dbReference type="ChEBI" id="CHEBI:57394"/>
        <dbReference type="ChEBI" id="CHEBI:134065"/>
        <dbReference type="ChEBI" id="CHEBI:350546"/>
    </reaction>
    <physiologicalReaction direction="left-to-right" evidence="7">
        <dbReference type="Rhea" id="RHEA:51401"/>
    </physiologicalReaction>
</comment>
<comment type="catalytic activity">
    <reaction evidence="13">
        <text>serotonin + acetyl-CoA = N-acetylserotonin + CoA + H(+)</text>
        <dbReference type="Rhea" id="RHEA:25217"/>
        <dbReference type="ChEBI" id="CHEBI:15378"/>
        <dbReference type="ChEBI" id="CHEBI:17697"/>
        <dbReference type="ChEBI" id="CHEBI:57287"/>
        <dbReference type="ChEBI" id="CHEBI:57288"/>
        <dbReference type="ChEBI" id="CHEBI:350546"/>
        <dbReference type="EC" id="2.3.1.87"/>
    </reaction>
    <physiologicalReaction direction="left-to-right" evidence="13">
        <dbReference type="Rhea" id="RHEA:25218"/>
    </physiologicalReaction>
</comment>
<dbReference type="PANTHER" id="PTHR20905">
    <property type="entry name" value="N-ACETYLTRANSFERASE-RELATED"/>
    <property type="match status" value="1"/>
</dbReference>
<keyword evidence="1" id="KW-0808">Transferase</keyword>
<evidence type="ECO:0000256" key="1">
    <source>
        <dbReference type="ARBA" id="ARBA00022679"/>
    </source>
</evidence>
<sequence length="221" mass="25109">MATQYPHVEDGIEIRVATEEDREGVWNLLCKYFFRDEPLTNGSEPKEETNFGKEFLLSNIAHGTCFLAVVKDTNELVGVTVAGPKGPEEPEHLAKAAAEEGNTKWGRILKFLEKVERDADVYKRYNVTKVLHVIATCVEEKMRGKNIGARLYNAVNDIGKQMGFELQTADCTSFYSARIKDRLGWECVNVAYYKDYFDADGKQVFRPDPPHECCKTFAIRL</sequence>
<evidence type="ECO:0000313" key="15">
    <source>
        <dbReference type="EnsemblMetazoa" id="MDOA011991-PA"/>
    </source>
</evidence>
<dbReference type="EC" id="2.3.1.87" evidence="5"/>
<evidence type="ECO:0000313" key="16">
    <source>
        <dbReference type="Proteomes" id="UP001652621"/>
    </source>
</evidence>